<dbReference type="PIRSF" id="PIRSF000303">
    <property type="entry name" value="Glutathion_perox"/>
    <property type="match status" value="1"/>
</dbReference>
<comment type="similarity">
    <text evidence="1 5">Belongs to the glutathione peroxidase family.</text>
</comment>
<evidence type="ECO:0000256" key="3">
    <source>
        <dbReference type="ARBA" id="ARBA00023002"/>
    </source>
</evidence>
<dbReference type="PROSITE" id="PS51355">
    <property type="entry name" value="GLUTATHIONE_PEROXID_3"/>
    <property type="match status" value="1"/>
</dbReference>
<evidence type="ECO:0000313" key="8">
    <source>
        <dbReference type="Proteomes" id="UP000239576"/>
    </source>
</evidence>
<evidence type="ECO:0000313" key="7">
    <source>
        <dbReference type="EMBL" id="PSB23454.1"/>
    </source>
</evidence>
<dbReference type="FunFam" id="3.40.30.10:FF:000010">
    <property type="entry name" value="Glutathione peroxidase"/>
    <property type="match status" value="1"/>
</dbReference>
<dbReference type="GO" id="GO:0004601">
    <property type="term" value="F:peroxidase activity"/>
    <property type="evidence" value="ECO:0007669"/>
    <property type="project" value="UniProtKB-KW"/>
</dbReference>
<dbReference type="InterPro" id="IPR029759">
    <property type="entry name" value="GPX_AS"/>
</dbReference>
<protein>
    <recommendedName>
        <fullName evidence="5">Glutathione peroxidase</fullName>
    </recommendedName>
</protein>
<keyword evidence="3 5" id="KW-0560">Oxidoreductase</keyword>
<dbReference type="InterPro" id="IPR000889">
    <property type="entry name" value="Glutathione_peroxidase"/>
</dbReference>
<dbReference type="Pfam" id="PF00255">
    <property type="entry name" value="GSHPx"/>
    <property type="match status" value="1"/>
</dbReference>
<reference evidence="8" key="1">
    <citation type="submission" date="2018-02" db="EMBL/GenBank/DDBJ databases">
        <authorList>
            <person name="Moore K."/>
            <person name="Momper L."/>
        </authorList>
    </citation>
    <scope>NUCLEOTIDE SEQUENCE [LARGE SCALE GENOMIC DNA]</scope>
    <source>
        <strain evidence="8">ULC18</strain>
    </source>
</reference>
<dbReference type="Gene3D" id="3.40.30.10">
    <property type="entry name" value="Glutaredoxin"/>
    <property type="match status" value="1"/>
</dbReference>
<proteinExistence type="inferred from homology"/>
<sequence>MMTATASQSIYDFTATSIEGKPISLSTYQNNVLLIVNTASACGFTPQYKGLQALYDKYTSQGFVILGFPCNQFGQQEPGSTAEIQSFCEMRFGVTFPLFQKIDVNGQNAHPLYKYLTKTAPGILGTEAIKWNFTKFLVDRTGKVVSRYSSLTKPEDIEKEIQTLLQA</sequence>
<dbReference type="InterPro" id="IPR013766">
    <property type="entry name" value="Thioredoxin_domain"/>
</dbReference>
<keyword evidence="2 5" id="KW-0575">Peroxidase</keyword>
<dbReference type="InterPro" id="IPR029760">
    <property type="entry name" value="GPX_CS"/>
</dbReference>
<evidence type="ECO:0000256" key="5">
    <source>
        <dbReference type="RuleBase" id="RU000499"/>
    </source>
</evidence>
<accession>A0A2T1DST7</accession>
<dbReference type="PROSITE" id="PS51352">
    <property type="entry name" value="THIOREDOXIN_2"/>
    <property type="match status" value="1"/>
</dbReference>
<dbReference type="PROSITE" id="PS00460">
    <property type="entry name" value="GLUTATHIONE_PEROXID_1"/>
    <property type="match status" value="1"/>
</dbReference>
<dbReference type="SUPFAM" id="SSF52833">
    <property type="entry name" value="Thioredoxin-like"/>
    <property type="match status" value="1"/>
</dbReference>
<feature type="active site" evidence="4">
    <location>
        <position position="42"/>
    </location>
</feature>
<dbReference type="CDD" id="cd00340">
    <property type="entry name" value="GSH_Peroxidase"/>
    <property type="match status" value="1"/>
</dbReference>
<evidence type="ECO:0000256" key="2">
    <source>
        <dbReference type="ARBA" id="ARBA00022559"/>
    </source>
</evidence>
<dbReference type="AlphaFoldDB" id="A0A2T1DST7"/>
<keyword evidence="8" id="KW-1185">Reference proteome</keyword>
<reference evidence="7 8" key="2">
    <citation type="submission" date="2018-03" db="EMBL/GenBank/DDBJ databases">
        <title>The ancient ancestry and fast evolution of plastids.</title>
        <authorList>
            <person name="Moore K.R."/>
            <person name="Magnabosco C."/>
            <person name="Momper L."/>
            <person name="Gold D.A."/>
            <person name="Bosak T."/>
            <person name="Fournier G.P."/>
        </authorList>
    </citation>
    <scope>NUCLEOTIDE SEQUENCE [LARGE SCALE GENOMIC DNA]</scope>
    <source>
        <strain evidence="7 8">ULC18</strain>
    </source>
</reference>
<dbReference type="PROSITE" id="PS00763">
    <property type="entry name" value="GLUTATHIONE_PEROXID_2"/>
    <property type="match status" value="1"/>
</dbReference>
<dbReference type="PANTHER" id="PTHR11592:SF78">
    <property type="entry name" value="GLUTATHIONE PEROXIDASE"/>
    <property type="match status" value="1"/>
</dbReference>
<evidence type="ECO:0000256" key="1">
    <source>
        <dbReference type="ARBA" id="ARBA00006926"/>
    </source>
</evidence>
<gene>
    <name evidence="7" type="ORF">C7B82_31110</name>
</gene>
<dbReference type="EMBL" id="PVWK01000166">
    <property type="protein sequence ID" value="PSB23454.1"/>
    <property type="molecule type" value="Genomic_DNA"/>
</dbReference>
<organism evidence="7 8">
    <name type="scientific">Stenomitos frigidus ULC18</name>
    <dbReference type="NCBI Taxonomy" id="2107698"/>
    <lineage>
        <taxon>Bacteria</taxon>
        <taxon>Bacillati</taxon>
        <taxon>Cyanobacteriota</taxon>
        <taxon>Cyanophyceae</taxon>
        <taxon>Leptolyngbyales</taxon>
        <taxon>Leptolyngbyaceae</taxon>
        <taxon>Stenomitos</taxon>
    </lineage>
</organism>
<dbReference type="InterPro" id="IPR036249">
    <property type="entry name" value="Thioredoxin-like_sf"/>
</dbReference>
<name>A0A2T1DST7_9CYAN</name>
<dbReference type="PRINTS" id="PR01011">
    <property type="entry name" value="GLUTPROXDASE"/>
</dbReference>
<feature type="domain" description="Thioredoxin" evidence="6">
    <location>
        <begin position="4"/>
        <end position="166"/>
    </location>
</feature>
<dbReference type="OrthoDB" id="9789406at2"/>
<evidence type="ECO:0000259" key="6">
    <source>
        <dbReference type="PROSITE" id="PS51352"/>
    </source>
</evidence>
<comment type="caution">
    <text evidence="7">The sequence shown here is derived from an EMBL/GenBank/DDBJ whole genome shotgun (WGS) entry which is preliminary data.</text>
</comment>
<dbReference type="Proteomes" id="UP000239576">
    <property type="component" value="Unassembled WGS sequence"/>
</dbReference>
<evidence type="ECO:0000256" key="4">
    <source>
        <dbReference type="PIRSR" id="PIRSR000303-1"/>
    </source>
</evidence>
<dbReference type="PANTHER" id="PTHR11592">
    <property type="entry name" value="GLUTATHIONE PEROXIDASE"/>
    <property type="match status" value="1"/>
</dbReference>
<dbReference type="GO" id="GO:0034599">
    <property type="term" value="P:cellular response to oxidative stress"/>
    <property type="evidence" value="ECO:0007669"/>
    <property type="project" value="TreeGrafter"/>
</dbReference>